<evidence type="ECO:0000259" key="4">
    <source>
        <dbReference type="PROSITE" id="PS50977"/>
    </source>
</evidence>
<dbReference type="RefSeq" id="WP_159675160.1">
    <property type="nucleotide sequence ID" value="NZ_JACMHY010000007.1"/>
</dbReference>
<evidence type="ECO:0000256" key="2">
    <source>
        <dbReference type="PROSITE-ProRule" id="PRU00335"/>
    </source>
</evidence>
<dbReference type="PANTHER" id="PTHR30055:SF209">
    <property type="entry name" value="POSSIBLE TRANSCRIPTIONAL REGULATORY PROTEIN (PROBABLY TETR-FAMILY)"/>
    <property type="match status" value="1"/>
</dbReference>
<comment type="caution">
    <text evidence="5">The sequence shown here is derived from an EMBL/GenBank/DDBJ whole genome shotgun (WGS) entry which is preliminary data.</text>
</comment>
<keyword evidence="6" id="KW-1185">Reference proteome</keyword>
<dbReference type="InterPro" id="IPR036271">
    <property type="entry name" value="Tet_transcr_reg_TetR-rel_C_sf"/>
</dbReference>
<dbReference type="PRINTS" id="PR00455">
    <property type="entry name" value="HTHTETR"/>
</dbReference>
<dbReference type="PANTHER" id="PTHR30055">
    <property type="entry name" value="HTH-TYPE TRANSCRIPTIONAL REGULATOR RUTR"/>
    <property type="match status" value="1"/>
</dbReference>
<dbReference type="OrthoDB" id="3784817at2"/>
<protein>
    <submittedName>
        <fullName evidence="5">TetR/AcrR family transcriptional regulator</fullName>
    </submittedName>
</protein>
<feature type="compositionally biased region" description="Basic and acidic residues" evidence="3">
    <location>
        <begin position="251"/>
        <end position="268"/>
    </location>
</feature>
<dbReference type="InterPro" id="IPR001647">
    <property type="entry name" value="HTH_TetR"/>
</dbReference>
<dbReference type="AlphaFoldDB" id="A0A7X1LRX4"/>
<evidence type="ECO:0000313" key="6">
    <source>
        <dbReference type="Proteomes" id="UP000517694"/>
    </source>
</evidence>
<dbReference type="InterPro" id="IPR009057">
    <property type="entry name" value="Homeodomain-like_sf"/>
</dbReference>
<name>A0A7X1LRX4_9ACTN</name>
<evidence type="ECO:0000256" key="1">
    <source>
        <dbReference type="ARBA" id="ARBA00023125"/>
    </source>
</evidence>
<dbReference type="SUPFAM" id="SSF48498">
    <property type="entry name" value="Tetracyclin repressor-like, C-terminal domain"/>
    <property type="match status" value="1"/>
</dbReference>
<evidence type="ECO:0000313" key="5">
    <source>
        <dbReference type="EMBL" id="MBC2867159.1"/>
    </source>
</evidence>
<dbReference type="Gene3D" id="1.10.357.10">
    <property type="entry name" value="Tetracycline Repressor, domain 2"/>
    <property type="match status" value="1"/>
</dbReference>
<dbReference type="EMBL" id="JACMHY010000007">
    <property type="protein sequence ID" value="MBC2867159.1"/>
    <property type="molecule type" value="Genomic_DNA"/>
</dbReference>
<dbReference type="Proteomes" id="UP000517694">
    <property type="component" value="Unassembled WGS sequence"/>
</dbReference>
<dbReference type="PROSITE" id="PS50977">
    <property type="entry name" value="HTH_TETR_2"/>
    <property type="match status" value="1"/>
</dbReference>
<feature type="region of interest" description="Disordered" evidence="3">
    <location>
        <begin position="237"/>
        <end position="268"/>
    </location>
</feature>
<organism evidence="5 6">
    <name type="scientific">Streptomyces mexicanus</name>
    <dbReference type="NCBI Taxonomy" id="178566"/>
    <lineage>
        <taxon>Bacteria</taxon>
        <taxon>Bacillati</taxon>
        <taxon>Actinomycetota</taxon>
        <taxon>Actinomycetes</taxon>
        <taxon>Kitasatosporales</taxon>
        <taxon>Streptomycetaceae</taxon>
        <taxon>Streptomyces</taxon>
    </lineage>
</organism>
<dbReference type="SUPFAM" id="SSF46689">
    <property type="entry name" value="Homeodomain-like"/>
    <property type="match status" value="1"/>
</dbReference>
<dbReference type="Pfam" id="PF00440">
    <property type="entry name" value="TetR_N"/>
    <property type="match status" value="1"/>
</dbReference>
<accession>A0A7X1LRX4</accession>
<proteinExistence type="predicted"/>
<dbReference type="GO" id="GO:0003700">
    <property type="term" value="F:DNA-binding transcription factor activity"/>
    <property type="evidence" value="ECO:0007669"/>
    <property type="project" value="TreeGrafter"/>
</dbReference>
<keyword evidence="1 2" id="KW-0238">DNA-binding</keyword>
<feature type="domain" description="HTH tetR-type" evidence="4">
    <location>
        <begin position="5"/>
        <end position="65"/>
    </location>
</feature>
<dbReference type="GO" id="GO:0000976">
    <property type="term" value="F:transcription cis-regulatory region binding"/>
    <property type="evidence" value="ECO:0007669"/>
    <property type="project" value="TreeGrafter"/>
</dbReference>
<dbReference type="InterPro" id="IPR050109">
    <property type="entry name" value="HTH-type_TetR-like_transc_reg"/>
</dbReference>
<sequence>MAHAVRTRERILRAAANLLDREGRAAVSTRAVCAAAGVQPPTLYRLFGDKDGLLDALADYGFERYLAEKQALGQTDDPIADLRRCWDLHIDFGLSRPASYILMYGEGRYRGDMAAGVETIGILRRTVARAGAAGRLRMSVERATRLMHANGLGVVLSLISTPPPERDPGLPAVAFEHVLRTITTDGDGRPPAPVSVASRAAALREALRESGTTALTRSEGALLADWLDRLADADADADVGVGGGEVADAGRAVREPSSGRRDGRDAHR</sequence>
<reference evidence="5 6" key="1">
    <citation type="submission" date="2020-08" db="EMBL/GenBank/DDBJ databases">
        <title>Whole-Genome Sequence of French Clinical Streptomyces mexicanus Strain Q0842.</title>
        <authorList>
            <person name="Boxberger M."/>
            <person name="La Scola B."/>
        </authorList>
    </citation>
    <scope>NUCLEOTIDE SEQUENCE [LARGE SCALE GENOMIC DNA]</scope>
    <source>
        <strain evidence="5 6">Marseille-Q0842</strain>
    </source>
</reference>
<gene>
    <name evidence="5" type="ORF">H1R13_19960</name>
</gene>
<feature type="DNA-binding region" description="H-T-H motif" evidence="2">
    <location>
        <begin position="28"/>
        <end position="47"/>
    </location>
</feature>
<evidence type="ECO:0000256" key="3">
    <source>
        <dbReference type="SAM" id="MobiDB-lite"/>
    </source>
</evidence>